<feature type="transmembrane region" description="Helical" evidence="1">
    <location>
        <begin position="36"/>
        <end position="60"/>
    </location>
</feature>
<dbReference type="AlphaFoldDB" id="A0A5E4M4U7"/>
<accession>A0A5E4M4U7</accession>
<keyword evidence="1" id="KW-0472">Membrane</keyword>
<name>A0A5E4M4U7_9HEMI</name>
<keyword evidence="3" id="KW-1185">Reference proteome</keyword>
<gene>
    <name evidence="2" type="ORF">CINCED_3A010045</name>
</gene>
<dbReference type="OrthoDB" id="1641132at2759"/>
<reference evidence="2 3" key="1">
    <citation type="submission" date="2019-08" db="EMBL/GenBank/DDBJ databases">
        <authorList>
            <person name="Alioto T."/>
            <person name="Alioto T."/>
            <person name="Gomez Garrido J."/>
        </authorList>
    </citation>
    <scope>NUCLEOTIDE SEQUENCE [LARGE SCALE GENOMIC DNA]</scope>
</reference>
<proteinExistence type="predicted"/>
<organism evidence="2 3">
    <name type="scientific">Cinara cedri</name>
    <dbReference type="NCBI Taxonomy" id="506608"/>
    <lineage>
        <taxon>Eukaryota</taxon>
        <taxon>Metazoa</taxon>
        <taxon>Ecdysozoa</taxon>
        <taxon>Arthropoda</taxon>
        <taxon>Hexapoda</taxon>
        <taxon>Insecta</taxon>
        <taxon>Pterygota</taxon>
        <taxon>Neoptera</taxon>
        <taxon>Paraneoptera</taxon>
        <taxon>Hemiptera</taxon>
        <taxon>Sternorrhyncha</taxon>
        <taxon>Aphidomorpha</taxon>
        <taxon>Aphidoidea</taxon>
        <taxon>Aphididae</taxon>
        <taxon>Lachninae</taxon>
        <taxon>Cinara</taxon>
    </lineage>
</organism>
<evidence type="ECO:0000313" key="3">
    <source>
        <dbReference type="Proteomes" id="UP000325440"/>
    </source>
</evidence>
<evidence type="ECO:0000313" key="2">
    <source>
        <dbReference type="EMBL" id="VVC27230.1"/>
    </source>
</evidence>
<keyword evidence="1" id="KW-1133">Transmembrane helix</keyword>
<sequence length="69" mass="7505">MAIERAAGVGTRIGRSDIGRLADCPHYITINRTFRLIHTCMAGGNVVTIICTVIHLMYMISCPDTAVRG</sequence>
<keyword evidence="1" id="KW-0812">Transmembrane</keyword>
<dbReference type="Proteomes" id="UP000325440">
    <property type="component" value="Unassembled WGS sequence"/>
</dbReference>
<dbReference type="EMBL" id="CABPRJ010000074">
    <property type="protein sequence ID" value="VVC27230.1"/>
    <property type="molecule type" value="Genomic_DNA"/>
</dbReference>
<evidence type="ECO:0000256" key="1">
    <source>
        <dbReference type="SAM" id="Phobius"/>
    </source>
</evidence>
<protein>
    <submittedName>
        <fullName evidence="2">Uncharacterized protein</fullName>
    </submittedName>
</protein>